<evidence type="ECO:0000313" key="3">
    <source>
        <dbReference type="Proteomes" id="UP000646478"/>
    </source>
</evidence>
<protein>
    <submittedName>
        <fullName evidence="2">Uncharacterized protein</fullName>
    </submittedName>
</protein>
<reference evidence="2" key="2">
    <citation type="submission" date="2020-09" db="EMBL/GenBank/DDBJ databases">
        <authorList>
            <person name="Sun Q."/>
            <person name="Zhou Y."/>
        </authorList>
    </citation>
    <scope>NUCLEOTIDE SEQUENCE</scope>
    <source>
        <strain evidence="2">CGMCC 1.15082</strain>
    </source>
</reference>
<keyword evidence="3" id="KW-1185">Reference proteome</keyword>
<sequence>MNSRTERRLGIAAAAALTVAALIAPALADRSPHRTEFSQAHDMAMVQFAYADQGNKGIRE</sequence>
<gene>
    <name evidence="2" type="ORF">GCM10011491_15590</name>
</gene>
<evidence type="ECO:0000256" key="1">
    <source>
        <dbReference type="SAM" id="SignalP"/>
    </source>
</evidence>
<proteinExistence type="predicted"/>
<dbReference type="RefSeq" id="WP_188823127.1">
    <property type="nucleotide sequence ID" value="NZ_BMHH01000005.1"/>
</dbReference>
<evidence type="ECO:0000313" key="2">
    <source>
        <dbReference type="EMBL" id="GGA88676.1"/>
    </source>
</evidence>
<name>A0A916S8B9_9HYPH</name>
<organism evidence="2 3">
    <name type="scientific">Brucella endophytica</name>
    <dbReference type="NCBI Taxonomy" id="1963359"/>
    <lineage>
        <taxon>Bacteria</taxon>
        <taxon>Pseudomonadati</taxon>
        <taxon>Pseudomonadota</taxon>
        <taxon>Alphaproteobacteria</taxon>
        <taxon>Hyphomicrobiales</taxon>
        <taxon>Brucellaceae</taxon>
        <taxon>Brucella/Ochrobactrum group</taxon>
        <taxon>Brucella</taxon>
    </lineage>
</organism>
<dbReference type="Proteomes" id="UP000646478">
    <property type="component" value="Unassembled WGS sequence"/>
</dbReference>
<dbReference type="EMBL" id="BMHH01000005">
    <property type="protein sequence ID" value="GGA88676.1"/>
    <property type="molecule type" value="Genomic_DNA"/>
</dbReference>
<dbReference type="AlphaFoldDB" id="A0A916S8B9"/>
<keyword evidence="1" id="KW-0732">Signal</keyword>
<feature type="signal peptide" evidence="1">
    <location>
        <begin position="1"/>
        <end position="28"/>
    </location>
</feature>
<reference evidence="2" key="1">
    <citation type="journal article" date="2014" name="Int. J. Syst. Evol. Microbiol.">
        <title>Complete genome sequence of Corynebacterium casei LMG S-19264T (=DSM 44701T), isolated from a smear-ripened cheese.</title>
        <authorList>
            <consortium name="US DOE Joint Genome Institute (JGI-PGF)"/>
            <person name="Walter F."/>
            <person name="Albersmeier A."/>
            <person name="Kalinowski J."/>
            <person name="Ruckert C."/>
        </authorList>
    </citation>
    <scope>NUCLEOTIDE SEQUENCE</scope>
    <source>
        <strain evidence="2">CGMCC 1.15082</strain>
    </source>
</reference>
<accession>A0A916S8B9</accession>
<comment type="caution">
    <text evidence="2">The sequence shown here is derived from an EMBL/GenBank/DDBJ whole genome shotgun (WGS) entry which is preliminary data.</text>
</comment>
<feature type="chain" id="PRO_5037180454" evidence="1">
    <location>
        <begin position="29"/>
        <end position="60"/>
    </location>
</feature>